<evidence type="ECO:0008006" key="3">
    <source>
        <dbReference type="Google" id="ProtNLM"/>
    </source>
</evidence>
<evidence type="ECO:0000313" key="2">
    <source>
        <dbReference type="Proteomes" id="UP001597319"/>
    </source>
</evidence>
<name>A0ABW5LKW7_9FLAO</name>
<organism evidence="1 2">
    <name type="scientific">Aquimarina rubra</name>
    <dbReference type="NCBI Taxonomy" id="1920033"/>
    <lineage>
        <taxon>Bacteria</taxon>
        <taxon>Pseudomonadati</taxon>
        <taxon>Bacteroidota</taxon>
        <taxon>Flavobacteriia</taxon>
        <taxon>Flavobacteriales</taxon>
        <taxon>Flavobacteriaceae</taxon>
        <taxon>Aquimarina</taxon>
    </lineage>
</organism>
<gene>
    <name evidence="1" type="ORF">ACFSR1_19005</name>
</gene>
<keyword evidence="2" id="KW-1185">Reference proteome</keyword>
<accession>A0ABW5LKW7</accession>
<dbReference type="Proteomes" id="UP001597319">
    <property type="component" value="Unassembled WGS sequence"/>
</dbReference>
<evidence type="ECO:0000313" key="1">
    <source>
        <dbReference type="EMBL" id="MFD2564776.1"/>
    </source>
</evidence>
<sequence length="241" mass="28553">MKQLNITILISFLLWSCIENNAKSDTISSKRIEKTIVEIETDTIELTKKVEPEKVDSISKRGISNAPCTELQEFVIDIEKIQWVSDTNRLKKVGIYGELERKKVKYFNGRPFYPINFENTQLNKTYNTDIFKSHFDSLDFKLFKGVKNIWGYFYRDKEASDWISDGVIEQWEFETENQADKALNQIMQPGFIVYFNTNPYFCRIRNKLMIFQSRAMAFSYDQKPIFEKFIKEKAPIMVYEQ</sequence>
<protein>
    <recommendedName>
        <fullName evidence="3">SPOR domain-containing protein</fullName>
    </recommendedName>
</protein>
<dbReference type="EMBL" id="JBHULE010000022">
    <property type="protein sequence ID" value="MFD2564776.1"/>
    <property type="molecule type" value="Genomic_DNA"/>
</dbReference>
<dbReference type="RefSeq" id="WP_378294635.1">
    <property type="nucleotide sequence ID" value="NZ_JBHULE010000022.1"/>
</dbReference>
<comment type="caution">
    <text evidence="1">The sequence shown here is derived from an EMBL/GenBank/DDBJ whole genome shotgun (WGS) entry which is preliminary data.</text>
</comment>
<reference evidence="2" key="1">
    <citation type="journal article" date="2019" name="Int. J. Syst. Evol. Microbiol.">
        <title>The Global Catalogue of Microorganisms (GCM) 10K type strain sequencing project: providing services to taxonomists for standard genome sequencing and annotation.</title>
        <authorList>
            <consortium name="The Broad Institute Genomics Platform"/>
            <consortium name="The Broad Institute Genome Sequencing Center for Infectious Disease"/>
            <person name="Wu L."/>
            <person name="Ma J."/>
        </authorList>
    </citation>
    <scope>NUCLEOTIDE SEQUENCE [LARGE SCALE GENOMIC DNA]</scope>
    <source>
        <strain evidence="2">KCTC 52274</strain>
    </source>
</reference>
<proteinExistence type="predicted"/>